<keyword evidence="4" id="KW-1185">Reference proteome</keyword>
<evidence type="ECO:0000256" key="1">
    <source>
        <dbReference type="ARBA" id="ARBA00007435"/>
    </source>
</evidence>
<dbReference type="PANTHER" id="PTHR34477">
    <property type="entry name" value="UPF0213 PROTEIN YHBQ"/>
    <property type="match status" value="1"/>
</dbReference>
<evidence type="ECO:0000259" key="2">
    <source>
        <dbReference type="PROSITE" id="PS50164"/>
    </source>
</evidence>
<gene>
    <name evidence="3" type="ORF">AHMF7616_03519</name>
</gene>
<comment type="similarity">
    <text evidence="1">Belongs to the UPF0213 family.</text>
</comment>
<dbReference type="InterPro" id="IPR000305">
    <property type="entry name" value="GIY-YIG_endonuc"/>
</dbReference>
<dbReference type="Gene3D" id="3.40.1440.10">
    <property type="entry name" value="GIY-YIG endonuclease"/>
    <property type="match status" value="1"/>
</dbReference>
<accession>A0A369QNQ8</accession>
<dbReference type="RefSeq" id="WP_115373986.1">
    <property type="nucleotide sequence ID" value="NZ_QASA01000001.1"/>
</dbReference>
<dbReference type="OrthoDB" id="1495241at2"/>
<feature type="domain" description="GIY-YIG" evidence="2">
    <location>
        <begin position="3"/>
        <end position="81"/>
    </location>
</feature>
<sequence>MQGNYFGYITTNPRKTVLYTGVTNNLTVRLQQHYQNRGNPETFAGKYYCYKLVYYERYSNATMAIEREKEIKDLSREAKEALIREANPDWAFLVVTD</sequence>
<protein>
    <recommendedName>
        <fullName evidence="2">GIY-YIG domain-containing protein</fullName>
    </recommendedName>
</protein>
<organism evidence="3 4">
    <name type="scientific">Adhaeribacter pallidiroseus</name>
    <dbReference type="NCBI Taxonomy" id="2072847"/>
    <lineage>
        <taxon>Bacteria</taxon>
        <taxon>Pseudomonadati</taxon>
        <taxon>Bacteroidota</taxon>
        <taxon>Cytophagia</taxon>
        <taxon>Cytophagales</taxon>
        <taxon>Hymenobacteraceae</taxon>
        <taxon>Adhaeribacter</taxon>
    </lineage>
</organism>
<comment type="caution">
    <text evidence="3">The sequence shown here is derived from an EMBL/GenBank/DDBJ whole genome shotgun (WGS) entry which is preliminary data.</text>
</comment>
<dbReference type="AlphaFoldDB" id="A0A369QNQ8"/>
<name>A0A369QNQ8_9BACT</name>
<dbReference type="Proteomes" id="UP000253919">
    <property type="component" value="Unassembled WGS sequence"/>
</dbReference>
<evidence type="ECO:0000313" key="3">
    <source>
        <dbReference type="EMBL" id="RDC64897.1"/>
    </source>
</evidence>
<reference evidence="3 4" key="1">
    <citation type="submission" date="2018-04" db="EMBL/GenBank/DDBJ databases">
        <title>Adhaeribacter sp. HMF7616 genome sequencing and assembly.</title>
        <authorList>
            <person name="Kang H."/>
            <person name="Kang J."/>
            <person name="Cha I."/>
            <person name="Kim H."/>
            <person name="Joh K."/>
        </authorList>
    </citation>
    <scope>NUCLEOTIDE SEQUENCE [LARGE SCALE GENOMIC DNA]</scope>
    <source>
        <strain evidence="3 4">HMF7616</strain>
    </source>
</reference>
<dbReference type="PROSITE" id="PS50164">
    <property type="entry name" value="GIY_YIG"/>
    <property type="match status" value="1"/>
</dbReference>
<dbReference type="InterPro" id="IPR035901">
    <property type="entry name" value="GIY-YIG_endonuc_sf"/>
</dbReference>
<dbReference type="EMBL" id="QASA01000001">
    <property type="protein sequence ID" value="RDC64897.1"/>
    <property type="molecule type" value="Genomic_DNA"/>
</dbReference>
<proteinExistence type="inferred from homology"/>
<evidence type="ECO:0000313" key="4">
    <source>
        <dbReference type="Proteomes" id="UP000253919"/>
    </source>
</evidence>
<dbReference type="Pfam" id="PF01541">
    <property type="entry name" value="GIY-YIG"/>
    <property type="match status" value="1"/>
</dbReference>
<dbReference type="InterPro" id="IPR050190">
    <property type="entry name" value="UPF0213_domain"/>
</dbReference>
<dbReference type="PANTHER" id="PTHR34477:SF5">
    <property type="entry name" value="BSL5627 PROTEIN"/>
    <property type="match status" value="1"/>
</dbReference>
<dbReference type="SUPFAM" id="SSF82771">
    <property type="entry name" value="GIY-YIG endonuclease"/>
    <property type="match status" value="1"/>
</dbReference>